<keyword evidence="2 5" id="KW-0012">Acyltransferase</keyword>
<dbReference type="InterPro" id="IPR000182">
    <property type="entry name" value="GNAT_dom"/>
</dbReference>
<dbReference type="Gene3D" id="3.40.630.30">
    <property type="match status" value="1"/>
</dbReference>
<keyword evidence="6" id="KW-1185">Reference proteome</keyword>
<evidence type="ECO:0000259" key="4">
    <source>
        <dbReference type="PROSITE" id="PS51186"/>
    </source>
</evidence>
<proteinExistence type="inferred from homology"/>
<dbReference type="RefSeq" id="WP_259538636.1">
    <property type="nucleotide sequence ID" value="NZ_JANLCJ010000002.1"/>
</dbReference>
<reference evidence="5" key="1">
    <citation type="submission" date="2022-08" db="EMBL/GenBank/DDBJ databases">
        <authorList>
            <person name="Deng Y."/>
            <person name="Han X.-F."/>
            <person name="Zhang Y.-Q."/>
        </authorList>
    </citation>
    <scope>NUCLEOTIDE SEQUENCE</scope>
    <source>
        <strain evidence="5">CPCC 203386</strain>
    </source>
</reference>
<sequence>MRREDVAPVTAGAHAPVTVPVTLPLPLPGGAVLRLAAADDVQRLVDAYRRNRKHLAPWEPARSESFFTNDDQARLLDDLLARHALGEAVPLVVVHDDEIVGRFTVSGIVRGPFLNGQLGYWIAHDHTGQGLATTAVDRISELCGPRGLGLHRLQAATLLHNAASQTVLRRAGFEQIGMAPRYLNIAGVWQDHLLFQRILE</sequence>
<evidence type="ECO:0000313" key="5">
    <source>
        <dbReference type="EMBL" id="MCS5733816.1"/>
    </source>
</evidence>
<dbReference type="EMBL" id="JANLCJ010000002">
    <property type="protein sequence ID" value="MCS5733816.1"/>
    <property type="molecule type" value="Genomic_DNA"/>
</dbReference>
<dbReference type="InterPro" id="IPR051531">
    <property type="entry name" value="N-acetyltransferase"/>
</dbReference>
<dbReference type="InterPro" id="IPR016181">
    <property type="entry name" value="Acyl_CoA_acyltransferase"/>
</dbReference>
<keyword evidence="1 5" id="KW-0808">Transferase</keyword>
<feature type="domain" description="N-acetyltransferase" evidence="4">
    <location>
        <begin position="31"/>
        <end position="200"/>
    </location>
</feature>
<dbReference type="EC" id="2.3.1.-" evidence="5"/>
<evidence type="ECO:0000313" key="6">
    <source>
        <dbReference type="Proteomes" id="UP001165586"/>
    </source>
</evidence>
<accession>A0ABT2H1K6</accession>
<evidence type="ECO:0000256" key="2">
    <source>
        <dbReference type="ARBA" id="ARBA00023315"/>
    </source>
</evidence>
<protein>
    <submittedName>
        <fullName evidence="5">GNAT family N-acetyltransferase</fullName>
        <ecNumber evidence="5">2.3.1.-</ecNumber>
    </submittedName>
</protein>
<name>A0ABT2H1K6_9MICO</name>
<comment type="similarity">
    <text evidence="3">Belongs to the acetyltransferase family. RimJ subfamily.</text>
</comment>
<dbReference type="PANTHER" id="PTHR43792">
    <property type="entry name" value="GNAT FAMILY, PUTATIVE (AFU_ORTHOLOGUE AFUA_3G00765)-RELATED-RELATED"/>
    <property type="match status" value="1"/>
</dbReference>
<evidence type="ECO:0000256" key="3">
    <source>
        <dbReference type="ARBA" id="ARBA00038502"/>
    </source>
</evidence>
<evidence type="ECO:0000256" key="1">
    <source>
        <dbReference type="ARBA" id="ARBA00022679"/>
    </source>
</evidence>
<dbReference type="SUPFAM" id="SSF55729">
    <property type="entry name" value="Acyl-CoA N-acyltransferases (Nat)"/>
    <property type="match status" value="1"/>
</dbReference>
<gene>
    <name evidence="5" type="ORF">N1032_08695</name>
</gene>
<dbReference type="GO" id="GO:0016746">
    <property type="term" value="F:acyltransferase activity"/>
    <property type="evidence" value="ECO:0007669"/>
    <property type="project" value="UniProtKB-KW"/>
</dbReference>
<dbReference type="Proteomes" id="UP001165586">
    <property type="component" value="Unassembled WGS sequence"/>
</dbReference>
<organism evidence="5 6">
    <name type="scientific">Herbiconiux daphne</name>
    <dbReference type="NCBI Taxonomy" id="2970914"/>
    <lineage>
        <taxon>Bacteria</taxon>
        <taxon>Bacillati</taxon>
        <taxon>Actinomycetota</taxon>
        <taxon>Actinomycetes</taxon>
        <taxon>Micrococcales</taxon>
        <taxon>Microbacteriaceae</taxon>
        <taxon>Herbiconiux</taxon>
    </lineage>
</organism>
<dbReference type="PROSITE" id="PS51186">
    <property type="entry name" value="GNAT"/>
    <property type="match status" value="1"/>
</dbReference>
<dbReference type="Pfam" id="PF13302">
    <property type="entry name" value="Acetyltransf_3"/>
    <property type="match status" value="1"/>
</dbReference>
<comment type="caution">
    <text evidence="5">The sequence shown here is derived from an EMBL/GenBank/DDBJ whole genome shotgun (WGS) entry which is preliminary data.</text>
</comment>
<dbReference type="PANTHER" id="PTHR43792:SF8">
    <property type="entry name" value="[RIBOSOMAL PROTEIN US5]-ALANINE N-ACETYLTRANSFERASE"/>
    <property type="match status" value="1"/>
</dbReference>